<evidence type="ECO:0000313" key="3">
    <source>
        <dbReference type="Proteomes" id="UP000001554"/>
    </source>
</evidence>
<feature type="region of interest" description="Disordered" evidence="1">
    <location>
        <begin position="1"/>
        <end position="24"/>
    </location>
</feature>
<feature type="region of interest" description="Disordered" evidence="1">
    <location>
        <begin position="189"/>
        <end position="213"/>
    </location>
</feature>
<evidence type="ECO:0000313" key="5">
    <source>
        <dbReference type="RefSeq" id="XP_035673442.1"/>
    </source>
</evidence>
<dbReference type="RefSeq" id="XP_035673442.1">
    <property type="nucleotide sequence ID" value="XM_035817549.1"/>
</dbReference>
<dbReference type="OrthoDB" id="10043438at2759"/>
<dbReference type="PANTHER" id="PTHR35254">
    <property type="entry name" value="STIMULATED BY RETINOIC ACID GENE 8 PROTEIN HOMOLOG"/>
    <property type="match status" value="1"/>
</dbReference>
<evidence type="ECO:0000256" key="1">
    <source>
        <dbReference type="SAM" id="MobiDB-lite"/>
    </source>
</evidence>
<feature type="region of interest" description="Disordered" evidence="1">
    <location>
        <begin position="645"/>
        <end position="674"/>
    </location>
</feature>
<dbReference type="PANTHER" id="PTHR35254:SF1">
    <property type="entry name" value="STIMULATED BY RETINOIC ACID GENE 8 PROTEIN HOMOLOG"/>
    <property type="match status" value="1"/>
</dbReference>
<proteinExistence type="predicted"/>
<dbReference type="KEGG" id="bfo:118413911"/>
<evidence type="ECO:0000259" key="2">
    <source>
        <dbReference type="Pfam" id="PF23175"/>
    </source>
</evidence>
<evidence type="ECO:0000313" key="4">
    <source>
        <dbReference type="RefSeq" id="XP_035673441.1"/>
    </source>
</evidence>
<dbReference type="RefSeq" id="XP_035673443.1">
    <property type="nucleotide sequence ID" value="XM_035817550.1"/>
</dbReference>
<feature type="compositionally biased region" description="Basic and acidic residues" evidence="1">
    <location>
        <begin position="197"/>
        <end position="213"/>
    </location>
</feature>
<keyword evidence="3" id="KW-1185">Reference proteome</keyword>
<sequence length="725" mass="80724">MCSMPAIGLSPRQQKQRRRMSDAKHRASVAASYKQLQKVLPSTYDYHGVKEISRQTKIVRAAVSHINKLEETLDKILKLRACKFGDKAGYSKTLYMVRRQFREQFLHSEAIQAQSREKKTKKRVYQRKKKLVNVAELPTCLSVTESVSPRIVPSKVHSMTSTKTGMVHLDEVGVEVPSQLSSSIANQVKHNNKVRSHSSERDGPKIPSHGERCPTDQMLTSAMSDITKNTSTIPGTCTTKHDHHEVAGKMPVPSGSTAVWDATGPETVPRNHHFVTSTPKMLVRPKVFSSPDPVRSYKEFEGYLLFYEHMVNQLQEQLLLPTQHLHSTQMSTTIQEIWKELPVGCRKAITSTATAEVPKAAKLSRMKAVVSVSMDRASLQRRRAKEDSCGEGLSSFSGKGCSEVTACKLASPLPCEADFHKFLEQQGVELAQLVKDTSPTDTEGDYLDWSEDEDEENEYVVILDDKMGFGNPQTCLMHCDAEVPTFSTPDVEEKREHSAQVVPSAYSSIKQEPTVINDAVLATNSNVLAGRKDKSAMHLGVRNVKKEPMWNGSSDGEDALPNKGNCPVPRVFGEVSPATGFRSPVLKDKARARLPADGTYIWTVDVDEQSLDLDKIFKNGGKSKAAMLPQQQDLLRSPTYQSLLSSGFLPHPPTTPDSSHQVVPDLGSPRDMLTDRDGYREFWSPEESLFSLEKPMEPLSEMDQSTTSHSLECEEDSRDLDDDDL</sequence>
<dbReference type="InterPro" id="IPR057021">
    <property type="entry name" value="bHLH_STRA8"/>
</dbReference>
<dbReference type="GO" id="GO:0051321">
    <property type="term" value="P:meiotic cell cycle"/>
    <property type="evidence" value="ECO:0007669"/>
    <property type="project" value="InterPro"/>
</dbReference>
<evidence type="ECO:0000313" key="6">
    <source>
        <dbReference type="RefSeq" id="XP_035673443.1"/>
    </source>
</evidence>
<protein>
    <submittedName>
        <fullName evidence="4 5">Uncharacterized protein LOC118413911 isoform X1</fullName>
    </submittedName>
</protein>
<organism evidence="3 5">
    <name type="scientific">Branchiostoma floridae</name>
    <name type="common">Florida lancelet</name>
    <name type="synonym">Amphioxus</name>
    <dbReference type="NCBI Taxonomy" id="7739"/>
    <lineage>
        <taxon>Eukaryota</taxon>
        <taxon>Metazoa</taxon>
        <taxon>Chordata</taxon>
        <taxon>Cephalochordata</taxon>
        <taxon>Leptocardii</taxon>
        <taxon>Amphioxiformes</taxon>
        <taxon>Branchiostomatidae</taxon>
        <taxon>Branchiostoma</taxon>
    </lineage>
</organism>
<feature type="region of interest" description="Disordered" evidence="1">
    <location>
        <begin position="690"/>
        <end position="725"/>
    </location>
</feature>
<dbReference type="AlphaFoldDB" id="A0A9J7MMK8"/>
<dbReference type="GeneID" id="118413911"/>
<dbReference type="GO" id="GO:0071300">
    <property type="term" value="P:cellular response to retinoic acid"/>
    <property type="evidence" value="ECO:0007669"/>
    <property type="project" value="InterPro"/>
</dbReference>
<dbReference type="InterPro" id="IPR033537">
    <property type="entry name" value="Stra8"/>
</dbReference>
<dbReference type="Proteomes" id="UP000001554">
    <property type="component" value="Chromosome 4"/>
</dbReference>
<reference evidence="4 5" key="2">
    <citation type="submission" date="2025-04" db="UniProtKB">
        <authorList>
            <consortium name="RefSeq"/>
        </authorList>
    </citation>
    <scope>IDENTIFICATION</scope>
    <source>
        <strain evidence="4 5">S238N-H82</strain>
        <tissue evidence="4 5">Testes</tissue>
    </source>
</reference>
<dbReference type="Pfam" id="PF23175">
    <property type="entry name" value="bHLH_STRA8"/>
    <property type="match status" value="1"/>
</dbReference>
<accession>A0A9J7MMK8</accession>
<dbReference type="RefSeq" id="XP_035673441.1">
    <property type="nucleotide sequence ID" value="XM_035817548.1"/>
</dbReference>
<reference evidence="3" key="1">
    <citation type="journal article" date="2020" name="Nat. Ecol. Evol.">
        <title>Deeply conserved synteny resolves early events in vertebrate evolution.</title>
        <authorList>
            <person name="Simakov O."/>
            <person name="Marletaz F."/>
            <person name="Yue J.X."/>
            <person name="O'Connell B."/>
            <person name="Jenkins J."/>
            <person name="Brandt A."/>
            <person name="Calef R."/>
            <person name="Tung C.H."/>
            <person name="Huang T.K."/>
            <person name="Schmutz J."/>
            <person name="Satoh N."/>
            <person name="Yu J.K."/>
            <person name="Putnam N.H."/>
            <person name="Green R.E."/>
            <person name="Rokhsar D.S."/>
        </authorList>
    </citation>
    <scope>NUCLEOTIDE SEQUENCE [LARGE SCALE GENOMIC DNA]</scope>
    <source>
        <strain evidence="3">S238N-H82</strain>
    </source>
</reference>
<feature type="compositionally biased region" description="Acidic residues" evidence="1">
    <location>
        <begin position="713"/>
        <end position="725"/>
    </location>
</feature>
<feature type="domain" description="STRA8 bHLH" evidence="2">
    <location>
        <begin position="16"/>
        <end position="82"/>
    </location>
</feature>
<gene>
    <name evidence="4 5 6" type="primary">LOC118413911</name>
</gene>
<name>A0A9J7MMK8_BRAFL</name>